<keyword evidence="3" id="KW-1185">Reference proteome</keyword>
<evidence type="ECO:0000259" key="1">
    <source>
        <dbReference type="Pfam" id="PF00975"/>
    </source>
</evidence>
<gene>
    <name evidence="2" type="ORF">J0X12_16165</name>
</gene>
<dbReference type="SUPFAM" id="SSF53474">
    <property type="entry name" value="alpha/beta-Hydrolases"/>
    <property type="match status" value="1"/>
</dbReference>
<protein>
    <recommendedName>
        <fullName evidence="1">Thioesterase domain-containing protein</fullName>
    </recommendedName>
</protein>
<dbReference type="InterPro" id="IPR029058">
    <property type="entry name" value="AB_hydrolase_fold"/>
</dbReference>
<dbReference type="Proteomes" id="UP000664761">
    <property type="component" value="Unassembled WGS sequence"/>
</dbReference>
<proteinExistence type="predicted"/>
<evidence type="ECO:0000313" key="3">
    <source>
        <dbReference type="Proteomes" id="UP000664761"/>
    </source>
</evidence>
<name>A0ABS3F9L3_9PROT</name>
<sequence length="274" mass="31427">MNMQMSHRTLPRTLMRMNSLDTGGSIVFLPDFGGNVIYAQPIQKFLSKEYSCFGARLAPDMVEALDSLSLIDIAERFAVDIHQTDIPRPIHICGFSFAGFLAFEVARHLSTLEQETGELLILDTRMRPRSMFARFLHNPIQESLYAVRFFIKNWRSLLSRADDQLILHRYGQIRMDLGNHAEAHRTIIRQLYGKMAEYHPRPWTGSATIFRAEEIPWGFFLDDLGWGRLIRGPLSFVNVPGNHLSMLRNAENAAVLAEKLRLRLEAVDKEQVDV</sequence>
<dbReference type="Pfam" id="PF00975">
    <property type="entry name" value="Thioesterase"/>
    <property type="match status" value="1"/>
</dbReference>
<dbReference type="EMBL" id="JAFLNC010000005">
    <property type="protein sequence ID" value="MBO0335158.1"/>
    <property type="molecule type" value="Genomic_DNA"/>
</dbReference>
<reference evidence="2 3" key="1">
    <citation type="submission" date="2021-03" db="EMBL/GenBank/DDBJ databases">
        <title>Sneathiella sp. CAU 1612 isolated from Kang Won-do.</title>
        <authorList>
            <person name="Kim W."/>
        </authorList>
    </citation>
    <scope>NUCLEOTIDE SEQUENCE [LARGE SCALE GENOMIC DNA]</scope>
    <source>
        <strain evidence="2 3">CAU 1612</strain>
    </source>
</reference>
<comment type="caution">
    <text evidence="2">The sequence shown here is derived from an EMBL/GenBank/DDBJ whole genome shotgun (WGS) entry which is preliminary data.</text>
</comment>
<dbReference type="InterPro" id="IPR001031">
    <property type="entry name" value="Thioesterase"/>
</dbReference>
<feature type="domain" description="Thioesterase" evidence="1">
    <location>
        <begin position="29"/>
        <end position="251"/>
    </location>
</feature>
<evidence type="ECO:0000313" key="2">
    <source>
        <dbReference type="EMBL" id="MBO0335158.1"/>
    </source>
</evidence>
<accession>A0ABS3F9L3</accession>
<dbReference type="RefSeq" id="WP_207047468.1">
    <property type="nucleotide sequence ID" value="NZ_JAFLNC010000005.1"/>
</dbReference>
<dbReference type="Gene3D" id="3.40.50.1820">
    <property type="entry name" value="alpha/beta hydrolase"/>
    <property type="match status" value="1"/>
</dbReference>
<organism evidence="2 3">
    <name type="scientific">Sneathiella sedimenti</name>
    <dbReference type="NCBI Taxonomy" id="2816034"/>
    <lineage>
        <taxon>Bacteria</taxon>
        <taxon>Pseudomonadati</taxon>
        <taxon>Pseudomonadota</taxon>
        <taxon>Alphaproteobacteria</taxon>
        <taxon>Sneathiellales</taxon>
        <taxon>Sneathiellaceae</taxon>
        <taxon>Sneathiella</taxon>
    </lineage>
</organism>